<dbReference type="GeneTree" id="ENSGT00940000154709"/>
<feature type="compositionally biased region" description="Basic and acidic residues" evidence="5">
    <location>
        <begin position="114"/>
        <end position="140"/>
    </location>
</feature>
<feature type="coiled-coil region" evidence="4">
    <location>
        <begin position="29"/>
        <end position="82"/>
    </location>
</feature>
<feature type="region of interest" description="Disordered" evidence="5">
    <location>
        <begin position="111"/>
        <end position="140"/>
    </location>
</feature>
<evidence type="ECO:0000313" key="7">
    <source>
        <dbReference type="Ensembl" id="ENSCVAP00000017929.1"/>
    </source>
</evidence>
<reference evidence="7" key="1">
    <citation type="submission" date="2025-08" db="UniProtKB">
        <authorList>
            <consortium name="Ensembl"/>
        </authorList>
    </citation>
    <scope>IDENTIFICATION</scope>
</reference>
<dbReference type="PANTHER" id="PTHR11521">
    <property type="entry name" value="TROPONIN T"/>
    <property type="match status" value="1"/>
</dbReference>
<comment type="similarity">
    <text evidence="2">Belongs to the troponin T family.</text>
</comment>
<name>A0A3Q2DH22_CYPVA</name>
<dbReference type="Ensembl" id="ENSCVAT00000026743.1">
    <property type="protein sequence ID" value="ENSCVAP00000017929.1"/>
    <property type="gene ID" value="ENSCVAG00000021229.1"/>
</dbReference>
<evidence type="ECO:0000256" key="1">
    <source>
        <dbReference type="ARBA" id="ARBA00003363"/>
    </source>
</evidence>
<dbReference type="GO" id="GO:0006937">
    <property type="term" value="P:regulation of muscle contraction"/>
    <property type="evidence" value="ECO:0007669"/>
    <property type="project" value="InterPro"/>
</dbReference>
<evidence type="ECO:0000256" key="6">
    <source>
        <dbReference type="SAM" id="Phobius"/>
    </source>
</evidence>
<feature type="transmembrane region" description="Helical" evidence="6">
    <location>
        <begin position="82"/>
        <end position="101"/>
    </location>
</feature>
<dbReference type="InterPro" id="IPR001978">
    <property type="entry name" value="Troponin"/>
</dbReference>
<dbReference type="Gene3D" id="1.20.5.350">
    <property type="match status" value="1"/>
</dbReference>
<evidence type="ECO:0000256" key="3">
    <source>
        <dbReference type="ARBA" id="ARBA00023179"/>
    </source>
</evidence>
<reference evidence="7" key="2">
    <citation type="submission" date="2025-09" db="UniProtKB">
        <authorList>
            <consortium name="Ensembl"/>
        </authorList>
    </citation>
    <scope>IDENTIFICATION</scope>
</reference>
<keyword evidence="3" id="KW-0514">Muscle protein</keyword>
<dbReference type="GO" id="GO:0045214">
    <property type="term" value="P:sarcomere organization"/>
    <property type="evidence" value="ECO:0007669"/>
    <property type="project" value="TreeGrafter"/>
</dbReference>
<dbReference type="GO" id="GO:0031013">
    <property type="term" value="F:troponin I binding"/>
    <property type="evidence" value="ECO:0007669"/>
    <property type="project" value="TreeGrafter"/>
</dbReference>
<accession>A0A3Q2DH22</accession>
<evidence type="ECO:0000313" key="8">
    <source>
        <dbReference type="Proteomes" id="UP000265020"/>
    </source>
</evidence>
<dbReference type="Proteomes" id="UP000265020">
    <property type="component" value="Unassembled WGS sequence"/>
</dbReference>
<dbReference type="GO" id="GO:0060048">
    <property type="term" value="P:cardiac muscle contraction"/>
    <property type="evidence" value="ECO:0007669"/>
    <property type="project" value="TreeGrafter"/>
</dbReference>
<keyword evidence="8" id="KW-1185">Reference proteome</keyword>
<dbReference type="SUPFAM" id="SSF90250">
    <property type="entry name" value="Troponin coil-coiled subunits"/>
    <property type="match status" value="1"/>
</dbReference>
<dbReference type="AlphaFoldDB" id="A0A3Q2DH22"/>
<dbReference type="InterPro" id="IPR038077">
    <property type="entry name" value="Troponin_sf"/>
</dbReference>
<evidence type="ECO:0000256" key="2">
    <source>
        <dbReference type="ARBA" id="ARBA00008330"/>
    </source>
</evidence>
<dbReference type="Pfam" id="PF00992">
    <property type="entry name" value="Troponin"/>
    <property type="match status" value="2"/>
</dbReference>
<organism evidence="7 8">
    <name type="scientific">Cyprinodon variegatus</name>
    <name type="common">Sheepshead minnow</name>
    <dbReference type="NCBI Taxonomy" id="28743"/>
    <lineage>
        <taxon>Eukaryota</taxon>
        <taxon>Metazoa</taxon>
        <taxon>Chordata</taxon>
        <taxon>Craniata</taxon>
        <taxon>Vertebrata</taxon>
        <taxon>Euteleostomi</taxon>
        <taxon>Actinopterygii</taxon>
        <taxon>Neopterygii</taxon>
        <taxon>Teleostei</taxon>
        <taxon>Neoteleostei</taxon>
        <taxon>Acanthomorphata</taxon>
        <taxon>Ovalentaria</taxon>
        <taxon>Atherinomorphae</taxon>
        <taxon>Cyprinodontiformes</taxon>
        <taxon>Cyprinodontidae</taxon>
        <taxon>Cyprinodon</taxon>
    </lineage>
</organism>
<dbReference type="STRING" id="28743.ENSCVAP00000017929"/>
<protein>
    <submittedName>
        <fullName evidence="7">Troponin T, cardiac muscle isoforms-like</fullName>
    </submittedName>
</protein>
<keyword evidence="6" id="KW-1133">Transmembrane helix</keyword>
<dbReference type="GO" id="GO:0005861">
    <property type="term" value="C:troponin complex"/>
    <property type="evidence" value="ECO:0007669"/>
    <property type="project" value="InterPro"/>
</dbReference>
<keyword evidence="4" id="KW-0175">Coiled coil</keyword>
<dbReference type="InterPro" id="IPR027707">
    <property type="entry name" value="TNNT"/>
</dbReference>
<keyword evidence="6" id="KW-0472">Membrane</keyword>
<dbReference type="GO" id="GO:0030172">
    <property type="term" value="F:troponin C binding"/>
    <property type="evidence" value="ECO:0007669"/>
    <property type="project" value="TreeGrafter"/>
</dbReference>
<evidence type="ECO:0000256" key="5">
    <source>
        <dbReference type="SAM" id="MobiDB-lite"/>
    </source>
</evidence>
<proteinExistence type="inferred from homology"/>
<comment type="function">
    <text evidence="1">Troponin T is the tropomyosin-binding subunit of troponin, the thin filament regulatory complex which confers calcium-sensitivity to striated muscle actomyosin ATPase activity.</text>
</comment>
<dbReference type="GO" id="GO:0005523">
    <property type="term" value="F:tropomyosin binding"/>
    <property type="evidence" value="ECO:0007669"/>
    <property type="project" value="TreeGrafter"/>
</dbReference>
<keyword evidence="6" id="KW-0812">Transmembrane</keyword>
<evidence type="ECO:0000256" key="4">
    <source>
        <dbReference type="SAM" id="Coils"/>
    </source>
</evidence>
<sequence length="220" mass="25672">MTNIAAPKMPDGEKVDFDDIYRKRQEKDLAELQALIEAHFVQRKKEEEELIALVNRIEKRRTERAEQQRIRAEREKERQARLAVRFTVYAYVLTLSFALIVPNRNPLVCFSSDKQSDTRKGGKKQTEREKKKKILAERRKPLTVDHMNEDKLKEKAKELWDSLRGLESEKFDLSEKLRRQKYDVSKAAARANPGIPVDELIKYLGFCLFSCCLGSKCQPS</sequence>
<dbReference type="PANTHER" id="PTHR11521:SF20">
    <property type="entry name" value="TROPONIN T2E, CARDIAC ISOFORM X1"/>
    <property type="match status" value="1"/>
</dbReference>